<dbReference type="InterPro" id="IPR038645">
    <property type="entry name" value="TTC5_OB_sf"/>
</dbReference>
<dbReference type="SMART" id="SM00028">
    <property type="entry name" value="TPR"/>
    <property type="match status" value="3"/>
</dbReference>
<feature type="domain" description="Tetratricopeptide repeat protein 5 OB fold" evidence="1">
    <location>
        <begin position="328"/>
        <end position="439"/>
    </location>
</feature>
<dbReference type="SUPFAM" id="SSF48452">
    <property type="entry name" value="TPR-like"/>
    <property type="match status" value="1"/>
</dbReference>
<gene>
    <name evidence="2" type="ORF">PYX00_005650</name>
</gene>
<proteinExistence type="predicted"/>
<dbReference type="Pfam" id="PF16669">
    <property type="entry name" value="TTC5_OB"/>
    <property type="match status" value="1"/>
</dbReference>
<name>A0AAW2HSA5_9NEOP</name>
<dbReference type="InterPro" id="IPR032076">
    <property type="entry name" value="TTC5_OB"/>
</dbReference>
<dbReference type="EMBL" id="JARGDH010000003">
    <property type="protein sequence ID" value="KAL0272819.1"/>
    <property type="molecule type" value="Genomic_DNA"/>
</dbReference>
<dbReference type="InterPro" id="IPR019734">
    <property type="entry name" value="TPR_rpt"/>
</dbReference>
<protein>
    <recommendedName>
        <fullName evidence="1">Tetratricopeptide repeat protein 5 OB fold domain-containing protein</fullName>
    </recommendedName>
</protein>
<dbReference type="Gene3D" id="1.25.40.10">
    <property type="entry name" value="Tetratricopeptide repeat domain"/>
    <property type="match status" value="1"/>
</dbReference>
<evidence type="ECO:0000259" key="1">
    <source>
        <dbReference type="Pfam" id="PF16669"/>
    </source>
</evidence>
<sequence length="449" mass="51063">MEKNVEGCLGGGKTEIKSEKLTALSDAVEHLYHFRDHYFENHNIEDAPKKTEEVRKKLTEILKLFEENKDVEPKERAQYFYLKGHALNIMPTFDPKAEEALSRAIKLDVKMYDAWNELGECYWKKEDICEAKNCFLGALKQCRNKKSLRNLSIVLRIEKPENIKERMKNVEEGVKYAKEAVEMDTTDGTSWSVLGNAYLSSFFTLNQAPSILNLCKTAYAQAEKDVIAKSNPDLHYNKAIVAKYDEEYLLALNSFAQASRLEPSWQEPRVKKRQLLDYLSKIQELSKDKGKMKGKKLSKMLGNLNPGKNLGPYKDGVYKAKNGQEIKLVHINFNALKEGLNEEKVILGVVVCSVQNEDCVPFTFVMVDQNEESIVVTVYNLAEGKGVLIGDYVAVPEPYLSNVKISFENKDYTFNSVRVVSPLVMVVNGKKLDKSKHSRLQLSTFTVSD</sequence>
<reference evidence="2" key="1">
    <citation type="journal article" date="2024" name="Gigascience">
        <title>Chromosome-level genome of the poultry shaft louse Menopon gallinae provides insight into the host-switching and adaptive evolution of parasitic lice.</title>
        <authorList>
            <person name="Xu Y."/>
            <person name="Ma L."/>
            <person name="Liu S."/>
            <person name="Liang Y."/>
            <person name="Liu Q."/>
            <person name="He Z."/>
            <person name="Tian L."/>
            <person name="Duan Y."/>
            <person name="Cai W."/>
            <person name="Li H."/>
            <person name="Song F."/>
        </authorList>
    </citation>
    <scope>NUCLEOTIDE SEQUENCE</scope>
    <source>
        <strain evidence="2">Cailab_2023a</strain>
    </source>
</reference>
<dbReference type="AlphaFoldDB" id="A0AAW2HSA5"/>
<evidence type="ECO:0000313" key="2">
    <source>
        <dbReference type="EMBL" id="KAL0272819.1"/>
    </source>
</evidence>
<dbReference type="Gene3D" id="2.40.50.550">
    <property type="match status" value="1"/>
</dbReference>
<comment type="caution">
    <text evidence="2">The sequence shown here is derived from an EMBL/GenBank/DDBJ whole genome shotgun (WGS) entry which is preliminary data.</text>
</comment>
<organism evidence="2">
    <name type="scientific">Menopon gallinae</name>
    <name type="common">poultry shaft louse</name>
    <dbReference type="NCBI Taxonomy" id="328185"/>
    <lineage>
        <taxon>Eukaryota</taxon>
        <taxon>Metazoa</taxon>
        <taxon>Ecdysozoa</taxon>
        <taxon>Arthropoda</taxon>
        <taxon>Hexapoda</taxon>
        <taxon>Insecta</taxon>
        <taxon>Pterygota</taxon>
        <taxon>Neoptera</taxon>
        <taxon>Paraneoptera</taxon>
        <taxon>Psocodea</taxon>
        <taxon>Troctomorpha</taxon>
        <taxon>Phthiraptera</taxon>
        <taxon>Amblycera</taxon>
        <taxon>Menoponidae</taxon>
        <taxon>Menopon</taxon>
    </lineage>
</organism>
<dbReference type="InterPro" id="IPR011990">
    <property type="entry name" value="TPR-like_helical_dom_sf"/>
</dbReference>
<accession>A0AAW2HSA5</accession>